<dbReference type="Proteomes" id="UP000178017">
    <property type="component" value="Unassembled WGS sequence"/>
</dbReference>
<sequence>MMDGSETDKPQQDISPKETVASVFRQIDQAVRDNRPDEATRILRAFADAQQLDGAQLVGNTVRQQVADALSETLGLGDMLITDPQLPAGLRSLAQEVLDSTRATAEIIRQFSKIDRVVVTEMGEHRFIDMDQSAPKNQD</sequence>
<proteinExistence type="predicted"/>
<protein>
    <submittedName>
        <fullName evidence="1">Uncharacterized protein</fullName>
    </submittedName>
</protein>
<organism evidence="1 2">
    <name type="scientific">Candidatus Daviesbacteria bacterium RIFCSPLOWO2_01_FULL_40_24</name>
    <dbReference type="NCBI Taxonomy" id="1797787"/>
    <lineage>
        <taxon>Bacteria</taxon>
        <taxon>Candidatus Daviesiibacteriota</taxon>
    </lineage>
</organism>
<evidence type="ECO:0000313" key="1">
    <source>
        <dbReference type="EMBL" id="OGE65257.1"/>
    </source>
</evidence>
<reference evidence="1 2" key="1">
    <citation type="journal article" date="2016" name="Nat. Commun.">
        <title>Thousands of microbial genomes shed light on interconnected biogeochemical processes in an aquifer system.</title>
        <authorList>
            <person name="Anantharaman K."/>
            <person name="Brown C.T."/>
            <person name="Hug L.A."/>
            <person name="Sharon I."/>
            <person name="Castelle C.J."/>
            <person name="Probst A.J."/>
            <person name="Thomas B.C."/>
            <person name="Singh A."/>
            <person name="Wilkins M.J."/>
            <person name="Karaoz U."/>
            <person name="Brodie E.L."/>
            <person name="Williams K.H."/>
            <person name="Hubbard S.S."/>
            <person name="Banfield J.F."/>
        </authorList>
    </citation>
    <scope>NUCLEOTIDE SEQUENCE [LARGE SCALE GENOMIC DNA]</scope>
</reference>
<dbReference type="AlphaFoldDB" id="A0A1F5MIP6"/>
<name>A0A1F5MIP6_9BACT</name>
<accession>A0A1F5MIP6</accession>
<evidence type="ECO:0000313" key="2">
    <source>
        <dbReference type="Proteomes" id="UP000178017"/>
    </source>
</evidence>
<gene>
    <name evidence="1" type="ORF">A3B49_02400</name>
</gene>
<comment type="caution">
    <text evidence="1">The sequence shown here is derived from an EMBL/GenBank/DDBJ whole genome shotgun (WGS) entry which is preliminary data.</text>
</comment>
<dbReference type="EMBL" id="MFDO01000021">
    <property type="protein sequence ID" value="OGE65257.1"/>
    <property type="molecule type" value="Genomic_DNA"/>
</dbReference>